<gene>
    <name evidence="2" type="ORF">C2G38_2204277</name>
</gene>
<dbReference type="AlphaFoldDB" id="A0A397UV78"/>
<name>A0A397UV78_9GLOM</name>
<dbReference type="STRING" id="44941.A0A397UV78"/>
<keyword evidence="3" id="KW-1185">Reference proteome</keyword>
<keyword evidence="1" id="KW-0472">Membrane</keyword>
<evidence type="ECO:0000313" key="2">
    <source>
        <dbReference type="EMBL" id="RIB11106.1"/>
    </source>
</evidence>
<keyword evidence="1" id="KW-0812">Transmembrane</keyword>
<keyword evidence="1" id="KW-1133">Transmembrane helix</keyword>
<evidence type="ECO:0000256" key="1">
    <source>
        <dbReference type="SAM" id="Phobius"/>
    </source>
</evidence>
<sequence>MSFFKKFVNKLNKKQNQNPFSFENVIYEGKWKDDYVDIKLKIDQLLEVQQNFNIETWNDYRSISSISSYINSEDIGSLNEQESRFINPINKIELKVFLFFIFFIIILVIPYWYIRLFFGSGVFLFYIKEIILRYELSKKDFDYELNPFEILFTQVQINSYFLDGIYIYDTINDLVSGNLKPEHLPIISVCILDNGQFYSVDNRRLFCYQQAILKNAKFTKVPVRIMRETDKSLFLN</sequence>
<comment type="caution">
    <text evidence="2">The sequence shown here is derived from an EMBL/GenBank/DDBJ whole genome shotgun (WGS) entry which is preliminary data.</text>
</comment>
<proteinExistence type="predicted"/>
<feature type="transmembrane region" description="Helical" evidence="1">
    <location>
        <begin position="94"/>
        <end position="114"/>
    </location>
</feature>
<dbReference type="EMBL" id="QKWP01001171">
    <property type="protein sequence ID" value="RIB11106.1"/>
    <property type="molecule type" value="Genomic_DNA"/>
</dbReference>
<organism evidence="2 3">
    <name type="scientific">Gigaspora rosea</name>
    <dbReference type="NCBI Taxonomy" id="44941"/>
    <lineage>
        <taxon>Eukaryota</taxon>
        <taxon>Fungi</taxon>
        <taxon>Fungi incertae sedis</taxon>
        <taxon>Mucoromycota</taxon>
        <taxon>Glomeromycotina</taxon>
        <taxon>Glomeromycetes</taxon>
        <taxon>Diversisporales</taxon>
        <taxon>Gigasporaceae</taxon>
        <taxon>Gigaspora</taxon>
    </lineage>
</organism>
<accession>A0A397UV78</accession>
<reference evidence="2 3" key="1">
    <citation type="submission" date="2018-06" db="EMBL/GenBank/DDBJ databases">
        <title>Comparative genomics reveals the genomic features of Rhizophagus irregularis, R. cerebriforme, R. diaphanum and Gigaspora rosea, and their symbiotic lifestyle signature.</title>
        <authorList>
            <person name="Morin E."/>
            <person name="San Clemente H."/>
            <person name="Chen E.C.H."/>
            <person name="De La Providencia I."/>
            <person name="Hainaut M."/>
            <person name="Kuo A."/>
            <person name="Kohler A."/>
            <person name="Murat C."/>
            <person name="Tang N."/>
            <person name="Roy S."/>
            <person name="Loubradou J."/>
            <person name="Henrissat B."/>
            <person name="Grigoriev I.V."/>
            <person name="Corradi N."/>
            <person name="Roux C."/>
            <person name="Martin F.M."/>
        </authorList>
    </citation>
    <scope>NUCLEOTIDE SEQUENCE [LARGE SCALE GENOMIC DNA]</scope>
    <source>
        <strain evidence="2 3">DAOM 194757</strain>
    </source>
</reference>
<dbReference type="Proteomes" id="UP000266673">
    <property type="component" value="Unassembled WGS sequence"/>
</dbReference>
<dbReference type="OrthoDB" id="415230at2759"/>
<evidence type="ECO:0000313" key="3">
    <source>
        <dbReference type="Proteomes" id="UP000266673"/>
    </source>
</evidence>
<protein>
    <submittedName>
        <fullName evidence="2">Uncharacterized protein</fullName>
    </submittedName>
</protein>